<name>A1VNS1_POLNA</name>
<keyword evidence="1" id="KW-0175">Coiled coil</keyword>
<accession>A1VNS1</accession>
<dbReference type="STRING" id="365044.Pnap_1990"/>
<keyword evidence="5" id="KW-1185">Reference proteome</keyword>
<dbReference type="RefSeq" id="WP_011801379.1">
    <property type="nucleotide sequence ID" value="NC_008781.1"/>
</dbReference>
<gene>
    <name evidence="4" type="ordered locus">Pnap_1990</name>
</gene>
<dbReference type="EMBL" id="CP000529">
    <property type="protein sequence ID" value="ABM37299.1"/>
    <property type="molecule type" value="Genomic_DNA"/>
</dbReference>
<dbReference type="HOGENOM" id="CLU_065092_1_0_4"/>
<feature type="compositionally biased region" description="Basic residues" evidence="2">
    <location>
        <begin position="323"/>
        <end position="337"/>
    </location>
</feature>
<feature type="domain" description="KfrA N-terminal DNA-binding" evidence="3">
    <location>
        <begin position="12"/>
        <end position="128"/>
    </location>
</feature>
<evidence type="ECO:0000256" key="1">
    <source>
        <dbReference type="SAM" id="Coils"/>
    </source>
</evidence>
<dbReference type="AlphaFoldDB" id="A1VNS1"/>
<dbReference type="Proteomes" id="UP000000644">
    <property type="component" value="Chromosome"/>
</dbReference>
<organism evidence="4 5">
    <name type="scientific">Polaromonas naphthalenivorans (strain CJ2)</name>
    <dbReference type="NCBI Taxonomy" id="365044"/>
    <lineage>
        <taxon>Bacteria</taxon>
        <taxon>Pseudomonadati</taxon>
        <taxon>Pseudomonadota</taxon>
        <taxon>Betaproteobacteria</taxon>
        <taxon>Burkholderiales</taxon>
        <taxon>Comamonadaceae</taxon>
        <taxon>Polaromonas</taxon>
    </lineage>
</organism>
<dbReference type="InterPro" id="IPR021104">
    <property type="entry name" value="KfrA_DNA-bd_N"/>
</dbReference>
<evidence type="ECO:0000256" key="2">
    <source>
        <dbReference type="SAM" id="MobiDB-lite"/>
    </source>
</evidence>
<evidence type="ECO:0000313" key="5">
    <source>
        <dbReference type="Proteomes" id="UP000000644"/>
    </source>
</evidence>
<dbReference type="Pfam" id="PF11740">
    <property type="entry name" value="KfrA_N"/>
    <property type="match status" value="1"/>
</dbReference>
<dbReference type="KEGG" id="pna:Pnap_1990"/>
<evidence type="ECO:0000259" key="3">
    <source>
        <dbReference type="Pfam" id="PF11740"/>
    </source>
</evidence>
<reference evidence="5" key="1">
    <citation type="journal article" date="2009" name="Environ. Microbiol.">
        <title>The genome of Polaromonas naphthalenivorans strain CJ2, isolated from coal tar-contaminated sediment, reveals physiological and metabolic versatility and evolution through extensive horizontal gene transfer.</title>
        <authorList>
            <person name="Yagi J.M."/>
            <person name="Sims D."/>
            <person name="Brettin T."/>
            <person name="Bruce D."/>
            <person name="Madsen E.L."/>
        </authorList>
    </citation>
    <scope>NUCLEOTIDE SEQUENCE [LARGE SCALE GENOMIC DNA]</scope>
    <source>
        <strain evidence="5">CJ2</strain>
    </source>
</reference>
<evidence type="ECO:0000313" key="4">
    <source>
        <dbReference type="EMBL" id="ABM37299.1"/>
    </source>
</evidence>
<sequence>MQLKSKSTKGVQQEDVWTAADSLIADGLRPTIERVRQKIGRGSPNTVSPMLETWFSTLAARLGVNALQDEAAGVPKALQQAMANLWEMALSNGREEAELQIAQARADLAQAKDALQVRESELVQQERVRAAKHQALEEMLRAAENKAEEALERLSQAQALTSRREVEIEGLRGRINVIESERDSERRRIDEDTVRYAKERQRHEERAQATQHKLLEEIDRARQEAKKIHGDAQISEKRFEAQHSLLQQKLRLHETDLAKAQELRSAQSADLHALREALAVSNSHSDELRNLLEKQQSGSENTIARLTEALSTHKGKQQAGRKPLMRKIKKPLGIRQR</sequence>
<feature type="coiled-coil region" evidence="1">
    <location>
        <begin position="92"/>
        <end position="263"/>
    </location>
</feature>
<proteinExistence type="predicted"/>
<dbReference type="OrthoDB" id="583532at2"/>
<protein>
    <recommendedName>
        <fullName evidence="3">KfrA N-terminal DNA-binding domain-containing protein</fullName>
    </recommendedName>
</protein>
<dbReference type="eggNOG" id="COG1570">
    <property type="taxonomic scope" value="Bacteria"/>
</dbReference>
<feature type="region of interest" description="Disordered" evidence="2">
    <location>
        <begin position="309"/>
        <end position="337"/>
    </location>
</feature>